<accession>A0A4Y2QF63</accession>
<protein>
    <submittedName>
        <fullName evidence="1">Uncharacterized protein</fullName>
    </submittedName>
</protein>
<sequence>MIIASILNEEGCSSPMTSDPSVKSVVLSKSTVHRERQRIRCETDEQIKTQFIALKSVFHRDDKLFPDLSAKSTGKIGRPRLAVLFSSLQDGSTSSLAFLSYCLK</sequence>
<gene>
    <name evidence="1" type="ORF">AVEN_121270_1</name>
</gene>
<dbReference type="AlphaFoldDB" id="A0A4Y2QF63"/>
<organism evidence="1 2">
    <name type="scientific">Araneus ventricosus</name>
    <name type="common">Orbweaver spider</name>
    <name type="synonym">Epeira ventricosa</name>
    <dbReference type="NCBI Taxonomy" id="182803"/>
    <lineage>
        <taxon>Eukaryota</taxon>
        <taxon>Metazoa</taxon>
        <taxon>Ecdysozoa</taxon>
        <taxon>Arthropoda</taxon>
        <taxon>Chelicerata</taxon>
        <taxon>Arachnida</taxon>
        <taxon>Araneae</taxon>
        <taxon>Araneomorphae</taxon>
        <taxon>Entelegynae</taxon>
        <taxon>Araneoidea</taxon>
        <taxon>Araneidae</taxon>
        <taxon>Araneus</taxon>
    </lineage>
</organism>
<evidence type="ECO:0000313" key="1">
    <source>
        <dbReference type="EMBL" id="GBN61026.1"/>
    </source>
</evidence>
<proteinExistence type="predicted"/>
<name>A0A4Y2QF63_ARAVE</name>
<reference evidence="1 2" key="1">
    <citation type="journal article" date="2019" name="Sci. Rep.">
        <title>Orb-weaving spider Araneus ventricosus genome elucidates the spidroin gene catalogue.</title>
        <authorList>
            <person name="Kono N."/>
            <person name="Nakamura H."/>
            <person name="Ohtoshi R."/>
            <person name="Moran D.A.P."/>
            <person name="Shinohara A."/>
            <person name="Yoshida Y."/>
            <person name="Fujiwara M."/>
            <person name="Mori M."/>
            <person name="Tomita M."/>
            <person name="Arakawa K."/>
        </authorList>
    </citation>
    <scope>NUCLEOTIDE SEQUENCE [LARGE SCALE GENOMIC DNA]</scope>
</reference>
<dbReference type="EMBL" id="BGPR01013522">
    <property type="protein sequence ID" value="GBN61026.1"/>
    <property type="molecule type" value="Genomic_DNA"/>
</dbReference>
<evidence type="ECO:0000313" key="2">
    <source>
        <dbReference type="Proteomes" id="UP000499080"/>
    </source>
</evidence>
<comment type="caution">
    <text evidence="1">The sequence shown here is derived from an EMBL/GenBank/DDBJ whole genome shotgun (WGS) entry which is preliminary data.</text>
</comment>
<keyword evidence="2" id="KW-1185">Reference proteome</keyword>
<dbReference type="Proteomes" id="UP000499080">
    <property type="component" value="Unassembled WGS sequence"/>
</dbReference>